<reference evidence="2" key="1">
    <citation type="journal article" date="2020" name="Nat. Commun.">
        <title>Large-scale genome sequencing of mycorrhizal fungi provides insights into the early evolution of symbiotic traits.</title>
        <authorList>
            <person name="Miyauchi S."/>
            <person name="Kiss E."/>
            <person name="Kuo A."/>
            <person name="Drula E."/>
            <person name="Kohler A."/>
            <person name="Sanchez-Garcia M."/>
            <person name="Morin E."/>
            <person name="Andreopoulos B."/>
            <person name="Barry K.W."/>
            <person name="Bonito G."/>
            <person name="Buee M."/>
            <person name="Carver A."/>
            <person name="Chen C."/>
            <person name="Cichocki N."/>
            <person name="Clum A."/>
            <person name="Culley D."/>
            <person name="Crous P.W."/>
            <person name="Fauchery L."/>
            <person name="Girlanda M."/>
            <person name="Hayes R.D."/>
            <person name="Keri Z."/>
            <person name="LaButti K."/>
            <person name="Lipzen A."/>
            <person name="Lombard V."/>
            <person name="Magnuson J."/>
            <person name="Maillard F."/>
            <person name="Murat C."/>
            <person name="Nolan M."/>
            <person name="Ohm R.A."/>
            <person name="Pangilinan J."/>
            <person name="Pereira M.F."/>
            <person name="Perotto S."/>
            <person name="Peter M."/>
            <person name="Pfister S."/>
            <person name="Riley R."/>
            <person name="Sitrit Y."/>
            <person name="Stielow J.B."/>
            <person name="Szollosi G."/>
            <person name="Zifcakova L."/>
            <person name="Stursova M."/>
            <person name="Spatafora J.W."/>
            <person name="Tedersoo L."/>
            <person name="Vaario L.M."/>
            <person name="Yamada A."/>
            <person name="Yan M."/>
            <person name="Wang P."/>
            <person name="Xu J."/>
            <person name="Bruns T."/>
            <person name="Baldrian P."/>
            <person name="Vilgalys R."/>
            <person name="Dunand C."/>
            <person name="Henrissat B."/>
            <person name="Grigoriev I.V."/>
            <person name="Hibbett D."/>
            <person name="Nagy L.G."/>
            <person name="Martin F.M."/>
        </authorList>
    </citation>
    <scope>NUCLEOTIDE SEQUENCE</scope>
    <source>
        <strain evidence="2">UP504</strain>
    </source>
</reference>
<gene>
    <name evidence="2" type="ORF">BS47DRAFT_1368298</name>
</gene>
<name>A0A9P6AG79_9AGAM</name>
<dbReference type="EMBL" id="MU129171">
    <property type="protein sequence ID" value="KAF9505151.1"/>
    <property type="molecule type" value="Genomic_DNA"/>
</dbReference>
<keyword evidence="3" id="KW-1185">Reference proteome</keyword>
<accession>A0A9P6AG79</accession>
<sequence>MQYNKDASDGDGPIKRLNDTMPNDTADITPHRTTRPAKRMSAKQNPGTRMHDTGPRNPPDKPHTCRSGCVVNESAPDNPQTHLSPVRKPDRGRHATAVRTSTTPASAGVVLQVPHTGHAVLIGRVLNMQMGNQKARLGRPQIYV</sequence>
<feature type="compositionally biased region" description="Basic and acidic residues" evidence="1">
    <location>
        <begin position="1"/>
        <end position="18"/>
    </location>
</feature>
<evidence type="ECO:0000256" key="1">
    <source>
        <dbReference type="SAM" id="MobiDB-lite"/>
    </source>
</evidence>
<comment type="caution">
    <text evidence="2">The sequence shown here is derived from an EMBL/GenBank/DDBJ whole genome shotgun (WGS) entry which is preliminary data.</text>
</comment>
<evidence type="ECO:0000313" key="2">
    <source>
        <dbReference type="EMBL" id="KAF9505151.1"/>
    </source>
</evidence>
<proteinExistence type="predicted"/>
<evidence type="ECO:0000313" key="3">
    <source>
        <dbReference type="Proteomes" id="UP000886523"/>
    </source>
</evidence>
<protein>
    <submittedName>
        <fullName evidence="2">Uncharacterized protein</fullName>
    </submittedName>
</protein>
<feature type="compositionally biased region" description="Basic and acidic residues" evidence="1">
    <location>
        <begin position="49"/>
        <end position="63"/>
    </location>
</feature>
<dbReference type="Proteomes" id="UP000886523">
    <property type="component" value="Unassembled WGS sequence"/>
</dbReference>
<feature type="compositionally biased region" description="Basic residues" evidence="1">
    <location>
        <begin position="32"/>
        <end position="41"/>
    </location>
</feature>
<dbReference type="AlphaFoldDB" id="A0A9P6AG79"/>
<feature type="region of interest" description="Disordered" evidence="1">
    <location>
        <begin position="1"/>
        <end position="103"/>
    </location>
</feature>
<organism evidence="2 3">
    <name type="scientific">Hydnum rufescens UP504</name>
    <dbReference type="NCBI Taxonomy" id="1448309"/>
    <lineage>
        <taxon>Eukaryota</taxon>
        <taxon>Fungi</taxon>
        <taxon>Dikarya</taxon>
        <taxon>Basidiomycota</taxon>
        <taxon>Agaricomycotina</taxon>
        <taxon>Agaricomycetes</taxon>
        <taxon>Cantharellales</taxon>
        <taxon>Hydnaceae</taxon>
        <taxon>Hydnum</taxon>
    </lineage>
</organism>